<accession>A0A316TNG6</accession>
<comment type="caution">
    <text evidence="2">The sequence shown here is derived from an EMBL/GenBank/DDBJ whole genome shotgun (WGS) entry which is preliminary data.</text>
</comment>
<evidence type="ECO:0000313" key="3">
    <source>
        <dbReference type="Proteomes" id="UP000245507"/>
    </source>
</evidence>
<evidence type="ECO:0000313" key="2">
    <source>
        <dbReference type="EMBL" id="PWN04769.1"/>
    </source>
</evidence>
<dbReference type="AlphaFoldDB" id="A0A316TNG6"/>
<gene>
    <name evidence="2" type="ORF">DJ010_03920</name>
</gene>
<organism evidence="2 3">
    <name type="scientific">Nocardioides silvaticus</name>
    <dbReference type="NCBI Taxonomy" id="2201891"/>
    <lineage>
        <taxon>Bacteria</taxon>
        <taxon>Bacillati</taxon>
        <taxon>Actinomycetota</taxon>
        <taxon>Actinomycetes</taxon>
        <taxon>Propionibacteriales</taxon>
        <taxon>Nocardioidaceae</taxon>
        <taxon>Nocardioides</taxon>
    </lineage>
</organism>
<proteinExistence type="predicted"/>
<dbReference type="RefSeq" id="WP_109692273.1">
    <property type="nucleotide sequence ID" value="NZ_QGDD01000001.1"/>
</dbReference>
<keyword evidence="3" id="KW-1185">Reference proteome</keyword>
<reference evidence="2 3" key="1">
    <citation type="submission" date="2018-05" db="EMBL/GenBank/DDBJ databases">
        <title>Nocardioides silvaticus genome.</title>
        <authorList>
            <person name="Li C."/>
            <person name="Wang G."/>
        </authorList>
    </citation>
    <scope>NUCLEOTIDE SEQUENCE [LARGE SCALE GENOMIC DNA]</scope>
    <source>
        <strain evidence="2 3">CCTCC AB 2018079</strain>
    </source>
</reference>
<protein>
    <submittedName>
        <fullName evidence="2">Uncharacterized protein</fullName>
    </submittedName>
</protein>
<feature type="transmembrane region" description="Helical" evidence="1">
    <location>
        <begin position="12"/>
        <end position="31"/>
    </location>
</feature>
<feature type="transmembrane region" description="Helical" evidence="1">
    <location>
        <begin position="84"/>
        <end position="105"/>
    </location>
</feature>
<keyword evidence="1" id="KW-0812">Transmembrane</keyword>
<feature type="transmembrane region" description="Helical" evidence="1">
    <location>
        <begin position="51"/>
        <end position="77"/>
    </location>
</feature>
<keyword evidence="1" id="KW-1133">Transmembrane helix</keyword>
<name>A0A316TNG6_9ACTN</name>
<sequence length="163" mass="16972">MTDRPPPRVPHALWLRLLALVALVAGFAFFVRANDAEATAIFDAGGDAGLWSLGILVAAMVLSPAAILLLASLPLVLKPAWGSGVGAVAGLAVLAPSVWLVANSYPHDQRVGGVHLDPGQLNHVANLYLAAFILLGLAAALLLVSTHPALTDRRQTDRQLTPA</sequence>
<evidence type="ECO:0000256" key="1">
    <source>
        <dbReference type="SAM" id="Phobius"/>
    </source>
</evidence>
<dbReference type="EMBL" id="QGDD01000001">
    <property type="protein sequence ID" value="PWN04769.1"/>
    <property type="molecule type" value="Genomic_DNA"/>
</dbReference>
<keyword evidence="1" id="KW-0472">Membrane</keyword>
<dbReference type="Proteomes" id="UP000245507">
    <property type="component" value="Unassembled WGS sequence"/>
</dbReference>
<feature type="transmembrane region" description="Helical" evidence="1">
    <location>
        <begin position="125"/>
        <end position="144"/>
    </location>
</feature>